<proteinExistence type="predicted"/>
<evidence type="ECO:0000313" key="2">
    <source>
        <dbReference type="Proteomes" id="UP000020561"/>
    </source>
</evidence>
<reference evidence="1 2" key="1">
    <citation type="submission" date="2013-12" db="EMBL/GenBank/DDBJ databases">
        <authorList>
            <person name="Brown-Elliot B."/>
            <person name="Wallace R."/>
            <person name="Lenaerts A."/>
            <person name="Ordway D."/>
            <person name="DeGroote M.A."/>
            <person name="Parker T."/>
            <person name="Sizemore C."/>
            <person name="Tallon L.J."/>
            <person name="Sadzewicz L.K."/>
            <person name="Sengamalay N."/>
            <person name="Fraser C.M."/>
            <person name="Hine E."/>
            <person name="Shefchek K.A."/>
            <person name="Das S.P."/>
            <person name="Tettelin H."/>
        </authorList>
    </citation>
    <scope>NUCLEOTIDE SEQUENCE [LARGE SCALE GENOMIC DNA]</scope>
    <source>
        <strain evidence="1 2">662</strain>
    </source>
</reference>
<evidence type="ECO:0000313" key="1">
    <source>
        <dbReference type="EMBL" id="EUA12544.1"/>
    </source>
</evidence>
<sequence>MWMTLWGRSWQRSARPPVCAPLEGWLAHGCNSSAEPTKM</sequence>
<dbReference type="EMBL" id="JAOA01000009">
    <property type="protein sequence ID" value="EUA12544.1"/>
    <property type="molecule type" value="Genomic_DNA"/>
</dbReference>
<name>X7YZL8_MYCKA</name>
<dbReference type="AlphaFoldDB" id="X7YZL8"/>
<accession>X7YZL8</accession>
<comment type="caution">
    <text evidence="1">The sequence shown here is derived from an EMBL/GenBank/DDBJ whole genome shotgun (WGS) entry which is preliminary data.</text>
</comment>
<protein>
    <submittedName>
        <fullName evidence="1">Uncharacterized protein</fullName>
    </submittedName>
</protein>
<organism evidence="1 2">
    <name type="scientific">Mycobacterium kansasii 662</name>
    <dbReference type="NCBI Taxonomy" id="1299326"/>
    <lineage>
        <taxon>Bacteria</taxon>
        <taxon>Bacillati</taxon>
        <taxon>Actinomycetota</taxon>
        <taxon>Actinomycetes</taxon>
        <taxon>Mycobacteriales</taxon>
        <taxon>Mycobacteriaceae</taxon>
        <taxon>Mycobacterium</taxon>
    </lineage>
</organism>
<gene>
    <name evidence="1" type="ORF">I545_5094</name>
</gene>
<dbReference type="Proteomes" id="UP000020561">
    <property type="component" value="Unassembled WGS sequence"/>
</dbReference>